<dbReference type="PRINTS" id="PR00420">
    <property type="entry name" value="RNGMNOXGNASE"/>
</dbReference>
<evidence type="ECO:0000256" key="1">
    <source>
        <dbReference type="ARBA" id="ARBA00022630"/>
    </source>
</evidence>
<dbReference type="EMBL" id="JACBAE010001398">
    <property type="protein sequence ID" value="KAF7156311.1"/>
    <property type="molecule type" value="Genomic_DNA"/>
</dbReference>
<dbReference type="PANTHER" id="PTHR46865">
    <property type="entry name" value="OXIDOREDUCTASE-RELATED"/>
    <property type="match status" value="1"/>
</dbReference>
<feature type="domain" description="FAD-binding" evidence="4">
    <location>
        <begin position="4"/>
        <end position="331"/>
    </location>
</feature>
<keyword evidence="2" id="KW-0274">FAD</keyword>
<dbReference type="Proteomes" id="UP000654922">
    <property type="component" value="Unassembled WGS sequence"/>
</dbReference>
<proteinExistence type="predicted"/>
<name>A0A8H6PKM9_9EURO</name>
<dbReference type="AlphaFoldDB" id="A0A8H6PKM9"/>
<dbReference type="Pfam" id="PF01494">
    <property type="entry name" value="FAD_binding_3"/>
    <property type="match status" value="1"/>
</dbReference>
<organism evidence="5 6">
    <name type="scientific">Aspergillus felis</name>
    <dbReference type="NCBI Taxonomy" id="1287682"/>
    <lineage>
        <taxon>Eukaryota</taxon>
        <taxon>Fungi</taxon>
        <taxon>Dikarya</taxon>
        <taxon>Ascomycota</taxon>
        <taxon>Pezizomycotina</taxon>
        <taxon>Eurotiomycetes</taxon>
        <taxon>Eurotiomycetidae</taxon>
        <taxon>Eurotiales</taxon>
        <taxon>Aspergillaceae</taxon>
        <taxon>Aspergillus</taxon>
        <taxon>Aspergillus subgen. Fumigati</taxon>
    </lineage>
</organism>
<gene>
    <name evidence="5" type="ORF">CNMCM5623_009704</name>
</gene>
<evidence type="ECO:0000313" key="5">
    <source>
        <dbReference type="EMBL" id="KAF7156311.1"/>
    </source>
</evidence>
<dbReference type="GO" id="GO:0071949">
    <property type="term" value="F:FAD binding"/>
    <property type="evidence" value="ECO:0007669"/>
    <property type="project" value="InterPro"/>
</dbReference>
<protein>
    <recommendedName>
        <fullName evidence="4">FAD-binding domain-containing protein</fullName>
    </recommendedName>
</protein>
<evidence type="ECO:0000256" key="2">
    <source>
        <dbReference type="ARBA" id="ARBA00022827"/>
    </source>
</evidence>
<accession>A0A8H6PKM9</accession>
<evidence type="ECO:0000313" key="6">
    <source>
        <dbReference type="Proteomes" id="UP000654922"/>
    </source>
</evidence>
<dbReference type="GO" id="GO:0016491">
    <property type="term" value="F:oxidoreductase activity"/>
    <property type="evidence" value="ECO:0007669"/>
    <property type="project" value="UniProtKB-KW"/>
</dbReference>
<evidence type="ECO:0000259" key="4">
    <source>
        <dbReference type="Pfam" id="PF01494"/>
    </source>
</evidence>
<reference evidence="5" key="1">
    <citation type="submission" date="2020-06" db="EMBL/GenBank/DDBJ databases">
        <title>Draft genome sequences of strains closely related to Aspergillus parafelis and Aspergillus hiratsukae.</title>
        <authorList>
            <person name="Dos Santos R.A.C."/>
            <person name="Rivero-Menendez O."/>
            <person name="Steenwyk J.L."/>
            <person name="Mead M.E."/>
            <person name="Goldman G.H."/>
            <person name="Alastruey-Izquierdo A."/>
            <person name="Rokas A."/>
        </authorList>
    </citation>
    <scope>NUCLEOTIDE SEQUENCE</scope>
    <source>
        <strain evidence="5">CNM-CM5623</strain>
    </source>
</reference>
<dbReference type="InterPro" id="IPR002938">
    <property type="entry name" value="FAD-bd"/>
</dbReference>
<sequence>MAQLKVLICGAGIAGNALAFWLSKIGHDVTVIERFPALRATGLQIDLRGHGIEVMRRMGLEPSFRAKSAKEQGLEVVDRSGRRRAYFPANRTGKGLQSFTTDFEILRGDLCRLLYGATVDRVKYVFGTSLESINDNDGFVEAVFSGGGKETFDFIVGADGQGSRTRRLILDSDAADPFHSLGVYIAYFTVPRPIAGDDYLASVYIAPQRRFLAVRRHNPRQIQVYLACKPDSCKPKSDRLRNAQKGDVVEEKHGFAEIFRGAGWQTDDILKAFEHADDFYCERLGVVKLDCWSRGRVVLLGDAAFCPSATTGMGTTCSLVGAYVLAGEIGKYCGGGSGVDTDGSVMKDALSSAFKAYEQTFRPFIDQVQKGLSEGSSAWNQIPSTSSGIAVLYFFLAIASFFRLDVLAKWVLREDVKGWALPDYEEMMSG</sequence>
<dbReference type="SUPFAM" id="SSF51905">
    <property type="entry name" value="FAD/NAD(P)-binding domain"/>
    <property type="match status" value="1"/>
</dbReference>
<dbReference type="InterPro" id="IPR051704">
    <property type="entry name" value="FAD_aromatic-hydroxylase"/>
</dbReference>
<dbReference type="OrthoDB" id="655030at2759"/>
<dbReference type="PANTHER" id="PTHR46865:SF7">
    <property type="entry name" value="MONOOXYGENASE, PUTATIVE (AFU_ORTHOLOGUE AFUA_8G07040)-RELATED"/>
    <property type="match status" value="1"/>
</dbReference>
<keyword evidence="3" id="KW-0560">Oxidoreductase</keyword>
<comment type="caution">
    <text evidence="5">The sequence shown here is derived from an EMBL/GenBank/DDBJ whole genome shotgun (WGS) entry which is preliminary data.</text>
</comment>
<dbReference type="Gene3D" id="3.50.50.60">
    <property type="entry name" value="FAD/NAD(P)-binding domain"/>
    <property type="match status" value="1"/>
</dbReference>
<keyword evidence="1" id="KW-0285">Flavoprotein</keyword>
<evidence type="ECO:0000256" key="3">
    <source>
        <dbReference type="ARBA" id="ARBA00023002"/>
    </source>
</evidence>
<dbReference type="InterPro" id="IPR036188">
    <property type="entry name" value="FAD/NAD-bd_sf"/>
</dbReference>